<dbReference type="PANTHER" id="PTHR12227:SF0">
    <property type="entry name" value="GLYCERATE KINASE"/>
    <property type="match status" value="1"/>
</dbReference>
<evidence type="ECO:0000313" key="3">
    <source>
        <dbReference type="EMBL" id="HIU26091.1"/>
    </source>
</evidence>
<feature type="domain" description="MOFRL-associated" evidence="2">
    <location>
        <begin position="24"/>
        <end position="269"/>
    </location>
</feature>
<reference evidence="3" key="2">
    <citation type="journal article" date="2021" name="PeerJ">
        <title>Extensive microbial diversity within the chicken gut microbiome revealed by metagenomics and culture.</title>
        <authorList>
            <person name="Gilroy R."/>
            <person name="Ravi A."/>
            <person name="Getino M."/>
            <person name="Pursley I."/>
            <person name="Horton D.L."/>
            <person name="Alikhan N.F."/>
            <person name="Baker D."/>
            <person name="Gharbi K."/>
            <person name="Hall N."/>
            <person name="Watson M."/>
            <person name="Adriaenssens E.M."/>
            <person name="Foster-Nyarko E."/>
            <person name="Jarju S."/>
            <person name="Secka A."/>
            <person name="Antonio M."/>
            <person name="Oren A."/>
            <person name="Chaudhuri R.R."/>
            <person name="La Ragione R."/>
            <person name="Hildebrand F."/>
            <person name="Pallen M.J."/>
        </authorList>
    </citation>
    <scope>NUCLEOTIDE SEQUENCE</scope>
    <source>
        <strain evidence="3">ChiHcec3-6078</strain>
    </source>
</reference>
<accession>A0A9D1L6U1</accession>
<sequence>MTEKIKNKDELMSCGERESRRIVLDIAERVLERLDGYRRVKELVSLSGDTLRVGDRTWDLSKKRNVYLVGAGKACNAMAMAVDEILGDRLTKGICIVKIKESSDVYQNTEIITGGHPLPNEEGVKGCLKILELIERSGPGDLFISVMSGGSTALMCCPVEGITLEEERAAADIMLKSGADVNAINAVRRHISRMNGGRMAQRIKERGAELIGIDIYDAAGMEATGDILKPRDFHGTPMGPDNTTLEDARAMIRDYALEDRLPESIVRFLNECGPEGETPKEFPEFTYFVINTVPDSCIYGKEAAESMGLAAHILTTTIEGESSEAGVMMASIAREIQRTGNPVKAPCVLLSSGETTTKILDEETVKGHGGPSQELVTGFATAASDIPGACMYSMDTEGTDGTTDAAGGITDSTTYRSAGEAGVDLRQALREHATNEALSRLGSVVMTGNTGTNLCDLNILYVPTL</sequence>
<dbReference type="AlphaFoldDB" id="A0A9D1L6U1"/>
<name>A0A9D1L6U1_9FIRM</name>
<dbReference type="Proteomes" id="UP000824090">
    <property type="component" value="Unassembled WGS sequence"/>
</dbReference>
<dbReference type="EMBL" id="DVMP01000118">
    <property type="protein sequence ID" value="HIU26091.1"/>
    <property type="molecule type" value="Genomic_DNA"/>
</dbReference>
<dbReference type="InterPro" id="IPR007835">
    <property type="entry name" value="MOFRL"/>
</dbReference>
<dbReference type="Pfam" id="PF05161">
    <property type="entry name" value="MOFRL"/>
    <property type="match status" value="1"/>
</dbReference>
<comment type="caution">
    <text evidence="3">The sequence shown here is derived from an EMBL/GenBank/DDBJ whole genome shotgun (WGS) entry which is preliminary data.</text>
</comment>
<dbReference type="PANTHER" id="PTHR12227">
    <property type="entry name" value="GLYCERATE KINASE"/>
    <property type="match status" value="1"/>
</dbReference>
<feature type="domain" description="MOFRL" evidence="1">
    <location>
        <begin position="347"/>
        <end position="456"/>
    </location>
</feature>
<evidence type="ECO:0000259" key="1">
    <source>
        <dbReference type="Pfam" id="PF05161"/>
    </source>
</evidence>
<dbReference type="GO" id="GO:0008887">
    <property type="term" value="F:glycerate kinase activity"/>
    <property type="evidence" value="ECO:0007669"/>
    <property type="project" value="InterPro"/>
</dbReference>
<proteinExistence type="predicted"/>
<protein>
    <submittedName>
        <fullName evidence="3">DUF4147 domain-containing protein</fullName>
    </submittedName>
</protein>
<gene>
    <name evidence="3" type="ORF">IAC50_06345</name>
</gene>
<organism evidence="3 4">
    <name type="scientific">Candidatus Allocopromorpha excrementigallinarum</name>
    <dbReference type="NCBI Taxonomy" id="2840742"/>
    <lineage>
        <taxon>Bacteria</taxon>
        <taxon>Bacillati</taxon>
        <taxon>Bacillota</taxon>
        <taxon>Clostridia</taxon>
        <taxon>Eubacteriales</taxon>
        <taxon>Eubacteriaceae</taxon>
        <taxon>Eubacteriaceae incertae sedis</taxon>
        <taxon>Candidatus Allocopromorpha</taxon>
    </lineage>
</organism>
<evidence type="ECO:0000259" key="2">
    <source>
        <dbReference type="Pfam" id="PF13660"/>
    </source>
</evidence>
<dbReference type="Gene3D" id="3.40.1480.10">
    <property type="entry name" value="MOFRL domain"/>
    <property type="match status" value="1"/>
</dbReference>
<dbReference type="Gene3D" id="3.40.50.10180">
    <property type="entry name" value="Glycerate kinase, MOFRL-like N-terminal domain"/>
    <property type="match status" value="1"/>
</dbReference>
<evidence type="ECO:0000313" key="4">
    <source>
        <dbReference type="Proteomes" id="UP000824090"/>
    </source>
</evidence>
<dbReference type="Pfam" id="PF13660">
    <property type="entry name" value="DUF4147"/>
    <property type="match status" value="1"/>
</dbReference>
<reference evidence="3" key="1">
    <citation type="submission" date="2020-10" db="EMBL/GenBank/DDBJ databases">
        <authorList>
            <person name="Gilroy R."/>
        </authorList>
    </citation>
    <scope>NUCLEOTIDE SEQUENCE</scope>
    <source>
        <strain evidence="3">ChiHcec3-6078</strain>
    </source>
</reference>
<dbReference type="InterPro" id="IPR038614">
    <property type="entry name" value="GK_N_sf"/>
</dbReference>
<dbReference type="InterPro" id="IPR025286">
    <property type="entry name" value="MOFRL_assoc_dom"/>
</dbReference>
<dbReference type="SUPFAM" id="SSF82544">
    <property type="entry name" value="GckA/TtuD-like"/>
    <property type="match status" value="1"/>
</dbReference>
<dbReference type="InterPro" id="IPR039760">
    <property type="entry name" value="MOFRL_protein"/>
</dbReference>
<dbReference type="GO" id="GO:0005737">
    <property type="term" value="C:cytoplasm"/>
    <property type="evidence" value="ECO:0007669"/>
    <property type="project" value="TreeGrafter"/>
</dbReference>
<dbReference type="InterPro" id="IPR037035">
    <property type="entry name" value="GK-like_C_sf"/>
</dbReference>